<dbReference type="KEGG" id="ruv:EC9_43610"/>
<dbReference type="Pfam" id="PF14099">
    <property type="entry name" value="Polysacc_lyase"/>
    <property type="match status" value="1"/>
</dbReference>
<organism evidence="1 2">
    <name type="scientific">Rosistilla ulvae</name>
    <dbReference type="NCBI Taxonomy" id="1930277"/>
    <lineage>
        <taxon>Bacteria</taxon>
        <taxon>Pseudomonadati</taxon>
        <taxon>Planctomycetota</taxon>
        <taxon>Planctomycetia</taxon>
        <taxon>Pirellulales</taxon>
        <taxon>Pirellulaceae</taxon>
        <taxon>Rosistilla</taxon>
    </lineage>
</organism>
<dbReference type="AlphaFoldDB" id="A0A517M5K2"/>
<protein>
    <recommendedName>
        <fullName evidence="3">Polysaccharide lyase</fullName>
    </recommendedName>
</protein>
<dbReference type="InterPro" id="IPR025975">
    <property type="entry name" value="Polysacc_lyase"/>
</dbReference>
<sequence>MRTCLLLIGLPLLCGCSEQGDRNQRGDRFEEAKFLSAIMSDSLIEIASVDVSSRDCLQRIDDADTQYLGLRLFPGQPKLHGGIRSEVSVDYPFRPGDRIRYRWRFKIPHDFQTDAPENRWWVIGQWHDQPNPAEGQTWANFPTHSPPVSLTLGELDGQIMIGLSYGCTDDSGEQQVIGPAPITRGQWHTIESQIDWSQDSTGRIQVYLDGVVEPIFSAAGPNMNNGYQHYLKFGMYRHPEIASDNWIYVDDLEIQKLN</sequence>
<proteinExistence type="predicted"/>
<evidence type="ECO:0000313" key="1">
    <source>
        <dbReference type="EMBL" id="QDS90155.1"/>
    </source>
</evidence>
<dbReference type="Gene3D" id="2.60.120.200">
    <property type="match status" value="1"/>
</dbReference>
<keyword evidence="2" id="KW-1185">Reference proteome</keyword>
<evidence type="ECO:0000313" key="2">
    <source>
        <dbReference type="Proteomes" id="UP000319557"/>
    </source>
</evidence>
<dbReference type="EMBL" id="CP036261">
    <property type="protein sequence ID" value="QDS90155.1"/>
    <property type="molecule type" value="Genomic_DNA"/>
</dbReference>
<gene>
    <name evidence="1" type="ORF">EC9_43610</name>
</gene>
<dbReference type="Proteomes" id="UP000319557">
    <property type="component" value="Chromosome"/>
</dbReference>
<name>A0A517M5K2_9BACT</name>
<dbReference type="PROSITE" id="PS51257">
    <property type="entry name" value="PROKAR_LIPOPROTEIN"/>
    <property type="match status" value="1"/>
</dbReference>
<reference evidence="1 2" key="1">
    <citation type="submission" date="2019-02" db="EMBL/GenBank/DDBJ databases">
        <title>Deep-cultivation of Planctomycetes and their phenomic and genomic characterization uncovers novel biology.</title>
        <authorList>
            <person name="Wiegand S."/>
            <person name="Jogler M."/>
            <person name="Boedeker C."/>
            <person name="Pinto D."/>
            <person name="Vollmers J."/>
            <person name="Rivas-Marin E."/>
            <person name="Kohn T."/>
            <person name="Peeters S.H."/>
            <person name="Heuer A."/>
            <person name="Rast P."/>
            <person name="Oberbeckmann S."/>
            <person name="Bunk B."/>
            <person name="Jeske O."/>
            <person name="Meyerdierks A."/>
            <person name="Storesund J.E."/>
            <person name="Kallscheuer N."/>
            <person name="Luecker S."/>
            <person name="Lage O.M."/>
            <person name="Pohl T."/>
            <person name="Merkel B.J."/>
            <person name="Hornburger P."/>
            <person name="Mueller R.-W."/>
            <person name="Bruemmer F."/>
            <person name="Labrenz M."/>
            <person name="Spormann A.M."/>
            <person name="Op den Camp H."/>
            <person name="Overmann J."/>
            <person name="Amann R."/>
            <person name="Jetten M.S.M."/>
            <person name="Mascher T."/>
            <person name="Medema M.H."/>
            <person name="Devos D.P."/>
            <person name="Kaster A.-K."/>
            <person name="Ovreas L."/>
            <person name="Rohde M."/>
            <person name="Galperin M.Y."/>
            <person name="Jogler C."/>
        </authorList>
    </citation>
    <scope>NUCLEOTIDE SEQUENCE [LARGE SCALE GENOMIC DNA]</scope>
    <source>
        <strain evidence="1 2">EC9</strain>
    </source>
</reference>
<accession>A0A517M5K2</accession>
<evidence type="ECO:0008006" key="3">
    <source>
        <dbReference type="Google" id="ProtNLM"/>
    </source>
</evidence>